<dbReference type="PROSITE" id="PS50181">
    <property type="entry name" value="FBOX"/>
    <property type="match status" value="1"/>
</dbReference>
<reference evidence="2 3" key="2">
    <citation type="submission" date="2013-12" db="EMBL/GenBank/DDBJ databases">
        <authorList>
            <person name="Yu Y."/>
            <person name="Lee S."/>
            <person name="de Baynast K."/>
            <person name="Wissotski M."/>
            <person name="Liu L."/>
            <person name="Talag J."/>
            <person name="Goicoechea J."/>
            <person name="Angelova A."/>
            <person name="Jetty R."/>
            <person name="Kudrna D."/>
            <person name="Golser W."/>
            <person name="Rivera L."/>
            <person name="Zhang J."/>
            <person name="Wing R."/>
        </authorList>
    </citation>
    <scope>NUCLEOTIDE SEQUENCE</scope>
</reference>
<dbReference type="Gramene" id="LPERR02G30600.1">
    <property type="protein sequence ID" value="LPERR02G30600.1"/>
    <property type="gene ID" value="LPERR02G30600"/>
</dbReference>
<dbReference type="InterPro" id="IPR025886">
    <property type="entry name" value="PP2-like"/>
</dbReference>
<dbReference type="eggNOG" id="ENOG502QRA4">
    <property type="taxonomic scope" value="Eukaryota"/>
</dbReference>
<dbReference type="InterPro" id="IPR036047">
    <property type="entry name" value="F-box-like_dom_sf"/>
</dbReference>
<dbReference type="SUPFAM" id="SSF81383">
    <property type="entry name" value="F-box domain"/>
    <property type="match status" value="1"/>
</dbReference>
<dbReference type="AlphaFoldDB" id="A0A0D9VMK8"/>
<dbReference type="EnsemblPlants" id="LPERR02G30600.2">
    <property type="protein sequence ID" value="LPERR02G30600.2"/>
    <property type="gene ID" value="LPERR02G30600"/>
</dbReference>
<organism evidence="2 3">
    <name type="scientific">Leersia perrieri</name>
    <dbReference type="NCBI Taxonomy" id="77586"/>
    <lineage>
        <taxon>Eukaryota</taxon>
        <taxon>Viridiplantae</taxon>
        <taxon>Streptophyta</taxon>
        <taxon>Embryophyta</taxon>
        <taxon>Tracheophyta</taxon>
        <taxon>Spermatophyta</taxon>
        <taxon>Magnoliopsida</taxon>
        <taxon>Liliopsida</taxon>
        <taxon>Poales</taxon>
        <taxon>Poaceae</taxon>
        <taxon>BOP clade</taxon>
        <taxon>Oryzoideae</taxon>
        <taxon>Oryzeae</taxon>
        <taxon>Oryzinae</taxon>
        <taxon>Leersia</taxon>
    </lineage>
</organism>
<dbReference type="Pfam" id="PF12937">
    <property type="entry name" value="F-box-like"/>
    <property type="match status" value="1"/>
</dbReference>
<dbReference type="CDD" id="cd22162">
    <property type="entry name" value="F-box_AtSKIP3-like"/>
    <property type="match status" value="1"/>
</dbReference>
<evidence type="ECO:0000313" key="2">
    <source>
        <dbReference type="EnsemblPlants" id="LPERR02G30600.2"/>
    </source>
</evidence>
<proteinExistence type="predicted"/>
<dbReference type="PANTHER" id="PTHR32278">
    <property type="entry name" value="F-BOX DOMAIN-CONTAINING PROTEIN"/>
    <property type="match status" value="1"/>
</dbReference>
<name>A0A0D9VMK8_9ORYZ</name>
<dbReference type="EnsemblPlants" id="LPERR02G30600.1">
    <property type="protein sequence ID" value="LPERR02G30600.1"/>
    <property type="gene ID" value="LPERR02G30600"/>
</dbReference>
<sequence length="531" mass="59550">MGTGGLKQCVPWKHRQGKKRIEIRNPEPESEMEMEEEESDCEMTRLPEELLVEVLALTTPRDACRAAAVCRDFRAVTDSDAVWSLFLPPRSDLLPLAADDPPSTSSKGIFLRLSDGPLLLPHDHLRDNGAKCYMLSARKLQICRLDGNGMPQYWRWIPLDDSRFREGAKLLSACWLEIRGKIDSKLLSRNTNYAAYLVCKIADDSFGLELPFQEASVIIRGSTTTCQVAIVERMIIRRYTPVAVLAEDIEHPHKRADSWMELKLGEFYNEEGDDGEVCISFMETEEHNPKSGIVVQGIEIRPKKILPLNSLACSHENSMLTTYSFSEETVLTDGLTSMWLGRDTGIKCYMLSARALQIPDLADNWRWISLTGSSRFSEVVELLDSDDLEIIAKIPCKMLSENSNYAAYIVFVELENSCGLPSVLDTSISVGGSQFTKTQQVCFDSDVHMSGWIGTLEDEDVILAQESADGWMELDLGEFCVEEGNNEGELCISLVVMQENKWLGLGGLIIQGMEIRPRNRSIVNHLHEKAG</sequence>
<dbReference type="Proteomes" id="UP000032180">
    <property type="component" value="Chromosome 2"/>
</dbReference>
<reference evidence="2 3" key="1">
    <citation type="submission" date="2012-08" db="EMBL/GenBank/DDBJ databases">
        <title>Oryza genome evolution.</title>
        <authorList>
            <person name="Wing R.A."/>
        </authorList>
    </citation>
    <scope>NUCLEOTIDE SEQUENCE</scope>
</reference>
<keyword evidence="3" id="KW-1185">Reference proteome</keyword>
<dbReference type="STRING" id="77586.A0A0D9VMK8"/>
<dbReference type="Gramene" id="LPERR02G30600.2">
    <property type="protein sequence ID" value="LPERR02G30600.2"/>
    <property type="gene ID" value="LPERR02G30600"/>
</dbReference>
<accession>A0A0D9VMK8</accession>
<dbReference type="Pfam" id="PF14299">
    <property type="entry name" value="PP2"/>
    <property type="match status" value="2"/>
</dbReference>
<dbReference type="InterPro" id="IPR001810">
    <property type="entry name" value="F-box_dom"/>
</dbReference>
<evidence type="ECO:0000259" key="1">
    <source>
        <dbReference type="PROSITE" id="PS50181"/>
    </source>
</evidence>
<dbReference type="Gene3D" id="1.20.1280.50">
    <property type="match status" value="1"/>
</dbReference>
<reference evidence="2" key="3">
    <citation type="submission" date="2015-04" db="UniProtKB">
        <authorList>
            <consortium name="EnsemblPlants"/>
        </authorList>
    </citation>
    <scope>IDENTIFICATION</scope>
</reference>
<feature type="domain" description="F-box" evidence="1">
    <location>
        <begin position="40"/>
        <end position="86"/>
    </location>
</feature>
<dbReference type="SMART" id="SM00256">
    <property type="entry name" value="FBOX"/>
    <property type="match status" value="1"/>
</dbReference>
<dbReference type="PANTHER" id="PTHR32278:SF142">
    <property type="entry name" value="OS02G0812600 PROTEIN"/>
    <property type="match status" value="1"/>
</dbReference>
<protein>
    <recommendedName>
        <fullName evidence="1">F-box domain-containing protein</fullName>
    </recommendedName>
</protein>
<evidence type="ECO:0000313" key="3">
    <source>
        <dbReference type="Proteomes" id="UP000032180"/>
    </source>
</evidence>